<keyword evidence="3 8" id="KW-0732">Signal</keyword>
<keyword evidence="5" id="KW-0720">Serine protease</keyword>
<dbReference type="PROSITE" id="PS00137">
    <property type="entry name" value="SUBTILASE_HIS"/>
    <property type="match status" value="1"/>
</dbReference>
<evidence type="ECO:0000259" key="10">
    <source>
        <dbReference type="Pfam" id="PF05922"/>
    </source>
</evidence>
<dbReference type="PROSITE" id="PS51892">
    <property type="entry name" value="SUBTILASE"/>
    <property type="match status" value="1"/>
</dbReference>
<gene>
    <name evidence="11" type="ORF">EJB05_11582</name>
</gene>
<proteinExistence type="inferred from homology"/>
<protein>
    <recommendedName>
        <fullName evidence="13">Inhibitor I9 domain-containing protein</fullName>
    </recommendedName>
</protein>
<dbReference type="Proteomes" id="UP000324897">
    <property type="component" value="Chromosome 4"/>
</dbReference>
<dbReference type="AlphaFoldDB" id="A0A5J9VRV4"/>
<feature type="domain" description="Peptidase S8/S53" evidence="9">
    <location>
        <begin position="139"/>
        <end position="230"/>
    </location>
</feature>
<sequence length="236" mass="25546">MALMITTRPLLHLTLFLFLVQLTHSVLVPETKSNLEVKAPLSPYIVHADPTAMPTHFSTHGHWYTSMVANSGRVLYVYDTVMHGFAAELTDDQARRLASTPGVAGVYKADKVVPLHTTRSPGFLGLDTEFGVWPETDFGDGVIIGFVDTGIWPESASFNDTGLGSVRPSWKGKCDDGERFNASMCNNKLVGARSFLDSTLTRKLNDANPQSPRDGDGHGTHVASTAAGAALGKIYR</sequence>
<keyword evidence="2" id="KW-0645">Protease</keyword>
<dbReference type="InterPro" id="IPR015500">
    <property type="entry name" value="Peptidase_S8_subtilisin-rel"/>
</dbReference>
<dbReference type="SUPFAM" id="SSF52743">
    <property type="entry name" value="Subtilisin-like"/>
    <property type="match status" value="1"/>
</dbReference>
<feature type="signal peptide" evidence="8">
    <location>
        <begin position="1"/>
        <end position="25"/>
    </location>
</feature>
<accession>A0A5J9VRV4</accession>
<name>A0A5J9VRV4_9POAL</name>
<dbReference type="Gene3D" id="3.40.50.200">
    <property type="entry name" value="Peptidase S8/S53 domain"/>
    <property type="match status" value="1"/>
</dbReference>
<feature type="region of interest" description="Disordered" evidence="7">
    <location>
        <begin position="203"/>
        <end position="222"/>
    </location>
</feature>
<dbReference type="Gene3D" id="3.30.70.80">
    <property type="entry name" value="Peptidase S8 propeptide/proteinase inhibitor I9"/>
    <property type="match status" value="1"/>
</dbReference>
<evidence type="ECO:0000313" key="12">
    <source>
        <dbReference type="Proteomes" id="UP000324897"/>
    </source>
</evidence>
<keyword evidence="4" id="KW-0378">Hydrolase</keyword>
<evidence type="ECO:0000259" key="9">
    <source>
        <dbReference type="Pfam" id="PF00082"/>
    </source>
</evidence>
<dbReference type="InterPro" id="IPR037045">
    <property type="entry name" value="S8pro/Inhibitor_I9_sf"/>
</dbReference>
<keyword evidence="12" id="KW-1185">Reference proteome</keyword>
<evidence type="ECO:0000256" key="8">
    <source>
        <dbReference type="SAM" id="SignalP"/>
    </source>
</evidence>
<evidence type="ECO:0000256" key="4">
    <source>
        <dbReference type="ARBA" id="ARBA00022801"/>
    </source>
</evidence>
<evidence type="ECO:0000256" key="3">
    <source>
        <dbReference type="ARBA" id="ARBA00022729"/>
    </source>
</evidence>
<evidence type="ECO:0000256" key="7">
    <source>
        <dbReference type="SAM" id="MobiDB-lite"/>
    </source>
</evidence>
<organism evidence="11 12">
    <name type="scientific">Eragrostis curvula</name>
    <name type="common">weeping love grass</name>
    <dbReference type="NCBI Taxonomy" id="38414"/>
    <lineage>
        <taxon>Eukaryota</taxon>
        <taxon>Viridiplantae</taxon>
        <taxon>Streptophyta</taxon>
        <taxon>Embryophyta</taxon>
        <taxon>Tracheophyta</taxon>
        <taxon>Spermatophyta</taxon>
        <taxon>Magnoliopsida</taxon>
        <taxon>Liliopsida</taxon>
        <taxon>Poales</taxon>
        <taxon>Poaceae</taxon>
        <taxon>PACMAD clade</taxon>
        <taxon>Chloridoideae</taxon>
        <taxon>Eragrostideae</taxon>
        <taxon>Eragrostidinae</taxon>
        <taxon>Eragrostis</taxon>
    </lineage>
</organism>
<dbReference type="EMBL" id="RWGY01000007">
    <property type="protein sequence ID" value="TVU38225.1"/>
    <property type="molecule type" value="Genomic_DNA"/>
</dbReference>
<evidence type="ECO:0008006" key="13">
    <source>
        <dbReference type="Google" id="ProtNLM"/>
    </source>
</evidence>
<feature type="domain" description="Inhibitor I9" evidence="10">
    <location>
        <begin position="44"/>
        <end position="114"/>
    </location>
</feature>
<dbReference type="GO" id="GO:0006508">
    <property type="term" value="P:proteolysis"/>
    <property type="evidence" value="ECO:0007669"/>
    <property type="project" value="UniProtKB-KW"/>
</dbReference>
<feature type="chain" id="PRO_5023888216" description="Inhibitor I9 domain-containing protein" evidence="8">
    <location>
        <begin position="26"/>
        <end position="236"/>
    </location>
</feature>
<dbReference type="GO" id="GO:0004252">
    <property type="term" value="F:serine-type endopeptidase activity"/>
    <property type="evidence" value="ECO:0007669"/>
    <property type="project" value="InterPro"/>
</dbReference>
<dbReference type="PANTHER" id="PTHR10795">
    <property type="entry name" value="PROPROTEIN CONVERTASE SUBTILISIN/KEXIN"/>
    <property type="match status" value="1"/>
</dbReference>
<dbReference type="InterPro" id="IPR045051">
    <property type="entry name" value="SBT"/>
</dbReference>
<feature type="non-terminal residue" evidence="11">
    <location>
        <position position="1"/>
    </location>
</feature>
<evidence type="ECO:0000256" key="1">
    <source>
        <dbReference type="ARBA" id="ARBA00011073"/>
    </source>
</evidence>
<comment type="similarity">
    <text evidence="1 6">Belongs to the peptidase S8 family.</text>
</comment>
<dbReference type="Gramene" id="TVU38225">
    <property type="protein sequence ID" value="TVU38225"/>
    <property type="gene ID" value="EJB05_11582"/>
</dbReference>
<evidence type="ECO:0000313" key="11">
    <source>
        <dbReference type="EMBL" id="TVU38225.1"/>
    </source>
</evidence>
<dbReference type="InterPro" id="IPR022398">
    <property type="entry name" value="Peptidase_S8_His-AS"/>
</dbReference>
<evidence type="ECO:0000256" key="6">
    <source>
        <dbReference type="PROSITE-ProRule" id="PRU01240"/>
    </source>
</evidence>
<reference evidence="11 12" key="1">
    <citation type="journal article" date="2019" name="Sci. Rep.">
        <title>A high-quality genome of Eragrostis curvula grass provides insights into Poaceae evolution and supports new strategies to enhance forage quality.</title>
        <authorList>
            <person name="Carballo J."/>
            <person name="Santos B.A.C.M."/>
            <person name="Zappacosta D."/>
            <person name="Garbus I."/>
            <person name="Selva J.P."/>
            <person name="Gallo C.A."/>
            <person name="Diaz A."/>
            <person name="Albertini E."/>
            <person name="Caccamo M."/>
            <person name="Echenique V."/>
        </authorList>
    </citation>
    <scope>NUCLEOTIDE SEQUENCE [LARGE SCALE GENOMIC DNA]</scope>
    <source>
        <strain evidence="12">cv. Victoria</strain>
        <tissue evidence="11">Leaf</tissue>
    </source>
</reference>
<dbReference type="InterPro" id="IPR010259">
    <property type="entry name" value="S8pro/Inhibitor_I9"/>
</dbReference>
<comment type="caution">
    <text evidence="11">The sequence shown here is derived from an EMBL/GenBank/DDBJ whole genome shotgun (WGS) entry which is preliminary data.</text>
</comment>
<dbReference type="InterPro" id="IPR000209">
    <property type="entry name" value="Peptidase_S8/S53_dom"/>
</dbReference>
<dbReference type="PRINTS" id="PR00723">
    <property type="entry name" value="SUBTILISIN"/>
</dbReference>
<dbReference type="InterPro" id="IPR036852">
    <property type="entry name" value="Peptidase_S8/S53_dom_sf"/>
</dbReference>
<dbReference type="Pfam" id="PF00082">
    <property type="entry name" value="Peptidase_S8"/>
    <property type="match status" value="1"/>
</dbReference>
<dbReference type="OrthoDB" id="687822at2759"/>
<comment type="caution">
    <text evidence="6">Lacks conserved residue(s) required for the propagation of feature annotation.</text>
</comment>
<evidence type="ECO:0000256" key="2">
    <source>
        <dbReference type="ARBA" id="ARBA00022670"/>
    </source>
</evidence>
<evidence type="ECO:0000256" key="5">
    <source>
        <dbReference type="ARBA" id="ARBA00022825"/>
    </source>
</evidence>
<dbReference type="Pfam" id="PF05922">
    <property type="entry name" value="Inhibitor_I9"/>
    <property type="match status" value="1"/>
</dbReference>